<organism evidence="2 3">
    <name type="scientific">Arthrobacter parietis</name>
    <dbReference type="NCBI Taxonomy" id="271434"/>
    <lineage>
        <taxon>Bacteria</taxon>
        <taxon>Bacillati</taxon>
        <taxon>Actinomycetota</taxon>
        <taxon>Actinomycetes</taxon>
        <taxon>Micrococcales</taxon>
        <taxon>Micrococcaceae</taxon>
        <taxon>Arthrobacter</taxon>
    </lineage>
</organism>
<dbReference type="RefSeq" id="WP_346027872.1">
    <property type="nucleotide sequence ID" value="NZ_BAAAON010000001.1"/>
</dbReference>
<evidence type="ECO:0000256" key="1">
    <source>
        <dbReference type="SAM" id="MobiDB-lite"/>
    </source>
</evidence>
<dbReference type="Proteomes" id="UP001500974">
    <property type="component" value="Unassembled WGS sequence"/>
</dbReference>
<feature type="region of interest" description="Disordered" evidence="1">
    <location>
        <begin position="1"/>
        <end position="71"/>
    </location>
</feature>
<comment type="caution">
    <text evidence="2">The sequence shown here is derived from an EMBL/GenBank/DDBJ whole genome shotgun (WGS) entry which is preliminary data.</text>
</comment>
<gene>
    <name evidence="2" type="ORF">GCM10009784_13670</name>
</gene>
<protein>
    <submittedName>
        <fullName evidence="2">Uncharacterized protein</fullName>
    </submittedName>
</protein>
<evidence type="ECO:0000313" key="3">
    <source>
        <dbReference type="Proteomes" id="UP001500974"/>
    </source>
</evidence>
<name>A0ABN3AUC2_9MICC</name>
<keyword evidence="3" id="KW-1185">Reference proteome</keyword>
<accession>A0ABN3AUC2</accession>
<feature type="compositionally biased region" description="Basic and acidic residues" evidence="1">
    <location>
        <begin position="1"/>
        <end position="11"/>
    </location>
</feature>
<proteinExistence type="predicted"/>
<sequence length="71" mass="7272">MSESTSDKPQEIDEDLPGKPPVDPDVQSDPAADASDQGDWTGEGGATPSGAATDAADDDRPTNEEDEQGGQ</sequence>
<dbReference type="EMBL" id="BAAAON010000001">
    <property type="protein sequence ID" value="GAA2174616.1"/>
    <property type="molecule type" value="Genomic_DNA"/>
</dbReference>
<evidence type="ECO:0000313" key="2">
    <source>
        <dbReference type="EMBL" id="GAA2174616.1"/>
    </source>
</evidence>
<reference evidence="2 3" key="1">
    <citation type="journal article" date="2019" name="Int. J. Syst. Evol. Microbiol.">
        <title>The Global Catalogue of Microorganisms (GCM) 10K type strain sequencing project: providing services to taxonomists for standard genome sequencing and annotation.</title>
        <authorList>
            <consortium name="The Broad Institute Genomics Platform"/>
            <consortium name="The Broad Institute Genome Sequencing Center for Infectious Disease"/>
            <person name="Wu L."/>
            <person name="Ma J."/>
        </authorList>
    </citation>
    <scope>NUCLEOTIDE SEQUENCE [LARGE SCALE GENOMIC DNA]</scope>
    <source>
        <strain evidence="2 3">JCM 14917</strain>
    </source>
</reference>